<feature type="transmembrane region" description="Helical" evidence="1">
    <location>
        <begin position="21"/>
        <end position="39"/>
    </location>
</feature>
<feature type="transmembrane region" description="Helical" evidence="1">
    <location>
        <begin position="128"/>
        <end position="151"/>
    </location>
</feature>
<name>A0A0K6GHD7_9AGAM</name>
<protein>
    <submittedName>
        <fullName evidence="2">Uncharacterized protein</fullName>
    </submittedName>
</protein>
<dbReference type="EMBL" id="CYGV01001911">
    <property type="protein sequence ID" value="CUA77920.1"/>
    <property type="molecule type" value="Genomic_DNA"/>
</dbReference>
<feature type="transmembrane region" description="Helical" evidence="1">
    <location>
        <begin position="84"/>
        <end position="108"/>
    </location>
</feature>
<keyword evidence="1" id="KW-0472">Membrane</keyword>
<dbReference type="Proteomes" id="UP000044841">
    <property type="component" value="Unassembled WGS sequence"/>
</dbReference>
<evidence type="ECO:0000256" key="1">
    <source>
        <dbReference type="SAM" id="Phobius"/>
    </source>
</evidence>
<keyword evidence="1" id="KW-1133">Transmembrane helix</keyword>
<sequence length="186" mass="20210">MMRLGLEASKRAKQQKEWDRLMLPLSIITTTSAITLAFPSPLNAYWLTSSFYTAAFGLSLEGLLIITYLGSSFETTDRLANGKVIAPVAIISALPAALATYASLFLLGGWAVMTGVQASQDSVAEHKLAFQTIAFLPVGTMLFCLVVTMIGHEVLMWMEARHARVGHAEGPEGLPFSVEKELDEKC</sequence>
<keyword evidence="1" id="KW-0812">Transmembrane</keyword>
<feature type="transmembrane region" description="Helical" evidence="1">
    <location>
        <begin position="51"/>
        <end position="72"/>
    </location>
</feature>
<proteinExistence type="predicted"/>
<dbReference type="AlphaFoldDB" id="A0A0K6GHD7"/>
<reference evidence="2 3" key="1">
    <citation type="submission" date="2015-07" db="EMBL/GenBank/DDBJ databases">
        <authorList>
            <person name="Noorani M."/>
        </authorList>
    </citation>
    <scope>NUCLEOTIDE SEQUENCE [LARGE SCALE GENOMIC DNA]</scope>
    <source>
        <strain evidence="2">BBA 69670</strain>
    </source>
</reference>
<keyword evidence="3" id="KW-1185">Reference proteome</keyword>
<evidence type="ECO:0000313" key="3">
    <source>
        <dbReference type="Proteomes" id="UP000044841"/>
    </source>
</evidence>
<organism evidence="2 3">
    <name type="scientific">Rhizoctonia solani</name>
    <dbReference type="NCBI Taxonomy" id="456999"/>
    <lineage>
        <taxon>Eukaryota</taxon>
        <taxon>Fungi</taxon>
        <taxon>Dikarya</taxon>
        <taxon>Basidiomycota</taxon>
        <taxon>Agaricomycotina</taxon>
        <taxon>Agaricomycetes</taxon>
        <taxon>Cantharellales</taxon>
        <taxon>Ceratobasidiaceae</taxon>
        <taxon>Rhizoctonia</taxon>
    </lineage>
</organism>
<evidence type="ECO:0000313" key="2">
    <source>
        <dbReference type="EMBL" id="CUA77920.1"/>
    </source>
</evidence>
<gene>
    <name evidence="2" type="ORF">RSOLAG22IIIB_06873</name>
</gene>
<accession>A0A0K6GHD7</accession>